<dbReference type="InterPro" id="IPR016024">
    <property type="entry name" value="ARM-type_fold"/>
</dbReference>
<dbReference type="Gene3D" id="1.25.10.10">
    <property type="entry name" value="Leucine-rich Repeat Variant"/>
    <property type="match status" value="1"/>
</dbReference>
<dbReference type="InterPro" id="IPR011989">
    <property type="entry name" value="ARM-like"/>
</dbReference>
<protein>
    <submittedName>
        <fullName evidence="2">Uncharacterized protein</fullName>
    </submittedName>
</protein>
<dbReference type="EMBL" id="LGTL01000004">
    <property type="protein sequence ID" value="KPA83336.1"/>
    <property type="molecule type" value="Genomic_DNA"/>
</dbReference>
<evidence type="ECO:0000256" key="1">
    <source>
        <dbReference type="SAM" id="MobiDB-lite"/>
    </source>
</evidence>
<feature type="non-terminal residue" evidence="2">
    <location>
        <position position="799"/>
    </location>
</feature>
<reference evidence="2 3" key="1">
    <citation type="submission" date="2015-07" db="EMBL/GenBank/DDBJ databases">
        <title>High-quality genome of monoxenous trypanosomatid Leptomonas pyrrhocoris.</title>
        <authorList>
            <person name="Flegontov P."/>
            <person name="Butenko A."/>
            <person name="Firsov S."/>
            <person name="Vlcek C."/>
            <person name="Logacheva M.D."/>
            <person name="Field M."/>
            <person name="Filatov D."/>
            <person name="Flegontova O."/>
            <person name="Gerasimov E."/>
            <person name="Jackson A.P."/>
            <person name="Kelly S."/>
            <person name="Opperdoes F."/>
            <person name="O'Reilly A."/>
            <person name="Votypka J."/>
            <person name="Yurchenko V."/>
            <person name="Lukes J."/>
        </authorList>
    </citation>
    <scope>NUCLEOTIDE SEQUENCE [LARGE SCALE GENOMIC DNA]</scope>
    <source>
        <strain evidence="2">H10</strain>
    </source>
</reference>
<keyword evidence="3" id="KW-1185">Reference proteome</keyword>
<feature type="compositionally biased region" description="Gly residues" evidence="1">
    <location>
        <begin position="542"/>
        <end position="563"/>
    </location>
</feature>
<feature type="region of interest" description="Disordered" evidence="1">
    <location>
        <begin position="530"/>
        <end position="799"/>
    </location>
</feature>
<evidence type="ECO:0000313" key="3">
    <source>
        <dbReference type="Proteomes" id="UP000037923"/>
    </source>
</evidence>
<dbReference type="GeneID" id="26903282"/>
<comment type="caution">
    <text evidence="2">The sequence shown here is derived from an EMBL/GenBank/DDBJ whole genome shotgun (WGS) entry which is preliminary data.</text>
</comment>
<organism evidence="2 3">
    <name type="scientific">Leptomonas pyrrhocoris</name>
    <name type="common">Firebug parasite</name>
    <dbReference type="NCBI Taxonomy" id="157538"/>
    <lineage>
        <taxon>Eukaryota</taxon>
        <taxon>Discoba</taxon>
        <taxon>Euglenozoa</taxon>
        <taxon>Kinetoplastea</taxon>
        <taxon>Metakinetoplastina</taxon>
        <taxon>Trypanosomatida</taxon>
        <taxon>Trypanosomatidae</taxon>
        <taxon>Leishmaniinae</taxon>
        <taxon>Leptomonas</taxon>
    </lineage>
</organism>
<name>A0A0M9G6L1_LEPPY</name>
<dbReference type="VEuPathDB" id="TriTrypDB:LpyrH10_04_5410"/>
<dbReference type="Proteomes" id="UP000037923">
    <property type="component" value="Unassembled WGS sequence"/>
</dbReference>
<feature type="compositionally biased region" description="Low complexity" evidence="1">
    <location>
        <begin position="564"/>
        <end position="578"/>
    </location>
</feature>
<accession>A0A0M9G6L1</accession>
<evidence type="ECO:0000313" key="2">
    <source>
        <dbReference type="EMBL" id="KPA83336.1"/>
    </source>
</evidence>
<feature type="compositionally biased region" description="Low complexity" evidence="1">
    <location>
        <begin position="723"/>
        <end position="733"/>
    </location>
</feature>
<proteinExistence type="predicted"/>
<gene>
    <name evidence="2" type="ORF">ABB37_02991</name>
</gene>
<dbReference type="SUPFAM" id="SSF48371">
    <property type="entry name" value="ARM repeat"/>
    <property type="match status" value="1"/>
</dbReference>
<dbReference type="OMA" id="VNFDRQH"/>
<dbReference type="AlphaFoldDB" id="A0A0M9G6L1"/>
<feature type="compositionally biased region" description="Low complexity" evidence="1">
    <location>
        <begin position="530"/>
        <end position="541"/>
    </location>
</feature>
<dbReference type="RefSeq" id="XP_015661775.1">
    <property type="nucleotide sequence ID" value="XM_015800173.1"/>
</dbReference>
<feature type="compositionally biased region" description="Polar residues" evidence="1">
    <location>
        <begin position="734"/>
        <end position="747"/>
    </location>
</feature>
<sequence length="799" mass="85254">MQMHTNESNSRKLSAAAAESGEMDVDTLLTRQMELHTSVRHPPKNPQGLVQLMDIMRNYKNYFESLRKIAGQFNMEPETVFQAFMYISVGGTVNFDRQHQDGSVPMHQAKVLARSNAIELASTLRKEVPNSELMVYVGLSRDLRTTLRVKVEDGNDLKTAEASVCEAVEYLNYIDRCAHHNPERIFQFYMAEDPASLTALLSESDPLSLTQTMNSSTMRGSGMTMLAVFDEGGADAREPTPLPDPLSSFPQQLKTQCGLASEKSTVSGSAARRLKAAQVVLDWVTAVPVEYFAEHAERIVATVSSTLTLLASEKRSALCRVGCEVITVLMQRLSPEPVFLDDVDRGTCSANSETFSGALAQWTTSLAKGTYVTVAAISAAADVALRAVVIQSHGHICVVKKLLEVLSNGTQTELRRKCLGYLSLCVTAAHAQRQERVRELLPLLAPVAVDYVAIGDSPSRKMARALCSVLRVLAADASPGSKDLLTIADERIEHLVQQERPQVEPAVLGGPQELEELLFEADAFVSSTRSSFSNSTSRHSGAGFGAGAGTVSGGSVRGRGRGAATGSKRSSHSSSHDSTGNTEMPGRARGSGQPPFAPRPSASSGVAVGRRHTGEPPRVPSPVRGQAGLQEIRSGHVLGELRSPTRRGTAAAGAGGGPRRSQERQRRSKSPHKVDGEGMAAAPLRKGQQTHVHAASGVYDTDAFLGSGPTLKKNAKAEEHSVRVSSSSIPASSGNKPQDGSSGSTNAVVDGPARSAATRSSVPLLPSLGSQPRRSPMLEAQNHLHQHADNNGARDAPAH</sequence>
<dbReference type="OrthoDB" id="248222at2759"/>